<comment type="subcellular location">
    <subcellularLocation>
        <location evidence="2">Membrane</location>
    </subcellularLocation>
</comment>
<feature type="domain" description="Histidine kinase" evidence="9">
    <location>
        <begin position="321"/>
        <end position="538"/>
    </location>
</feature>
<keyword evidence="5" id="KW-0808">Transferase</keyword>
<dbReference type="SMART" id="SM00387">
    <property type="entry name" value="HATPase_c"/>
    <property type="match status" value="1"/>
</dbReference>
<dbReference type="PROSITE" id="PS50885">
    <property type="entry name" value="HAMP"/>
    <property type="match status" value="1"/>
</dbReference>
<dbReference type="SMART" id="SM00388">
    <property type="entry name" value="HisKA"/>
    <property type="match status" value="1"/>
</dbReference>
<dbReference type="Gene3D" id="3.30.565.10">
    <property type="entry name" value="Histidine kinase-like ATPase, C-terminal domain"/>
    <property type="match status" value="1"/>
</dbReference>
<dbReference type="InterPro" id="IPR036890">
    <property type="entry name" value="HATPase_C_sf"/>
</dbReference>
<keyword evidence="8" id="KW-0812">Transmembrane</keyword>
<sequence length="539" mass="58122">MHIKNALSDWVGRRAGRSLSLRARLAGGAALLAAGTLLTALTLYLGMTRVADRLDTALQAEARMARYATLSTQVSTFLVIATEAVQSGLDPLARADRVAPVVDDLRDTFLALRADLEIAVARAESLGLDAQSRHATQSLGLARMEALLNSAVTGLSSPTDDRDRLRAEINTFASSFDPLLNHAVNSEALFRNRSLAQIDQLRGSLSRAAVAIALLSLVLALVFYVGLIRPQFGRLDRLRAAARQIGHEDFSVSLPDTQDDEIGQLYTETNRMARALSLREARLREDRAQLSQTIDTRTRELRAANSELARIDENRRRFFADVSHELRTPLTVILMEAQLGRKGMPDHEAAFATIEARAARLNRRIDDLLRVSRSDSGVLELDPVPLALGPLLDEVVEDVAAEVATAGLNLTCDPVPSCTMVRADPNWLRQVLAGLVRNAVRHARAGGQVRLAPLPDGTGVAVIDNGPGIPAAVQPRIFDRFARAGSAKDKGFGIGLALAKWVVEEHGGSIAVQSPVPRDTALGQAPGTKVSVRLPVPNA</sequence>
<evidence type="ECO:0000313" key="11">
    <source>
        <dbReference type="EMBL" id="PWR04279.1"/>
    </source>
</evidence>
<dbReference type="CDD" id="cd00082">
    <property type="entry name" value="HisKA"/>
    <property type="match status" value="1"/>
</dbReference>
<evidence type="ECO:0000259" key="9">
    <source>
        <dbReference type="PROSITE" id="PS50109"/>
    </source>
</evidence>
<dbReference type="Pfam" id="PF00672">
    <property type="entry name" value="HAMP"/>
    <property type="match status" value="1"/>
</dbReference>
<protein>
    <recommendedName>
        <fullName evidence="3">histidine kinase</fullName>
        <ecNumber evidence="3">2.7.13.3</ecNumber>
    </recommendedName>
</protein>
<dbReference type="Pfam" id="PF00512">
    <property type="entry name" value="HisKA"/>
    <property type="match status" value="1"/>
</dbReference>
<dbReference type="InterPro" id="IPR004358">
    <property type="entry name" value="Sig_transdc_His_kin-like_C"/>
</dbReference>
<dbReference type="EMBL" id="QGKU01000006">
    <property type="protein sequence ID" value="PWR04279.1"/>
    <property type="molecule type" value="Genomic_DNA"/>
</dbReference>
<evidence type="ECO:0000256" key="6">
    <source>
        <dbReference type="ARBA" id="ARBA00022777"/>
    </source>
</evidence>
<feature type="domain" description="HAMP" evidence="10">
    <location>
        <begin position="229"/>
        <end position="281"/>
    </location>
</feature>
<dbReference type="GO" id="GO:0000155">
    <property type="term" value="F:phosphorelay sensor kinase activity"/>
    <property type="evidence" value="ECO:0007669"/>
    <property type="project" value="InterPro"/>
</dbReference>
<dbReference type="PANTHER" id="PTHR43711">
    <property type="entry name" value="TWO-COMPONENT HISTIDINE KINASE"/>
    <property type="match status" value="1"/>
</dbReference>
<dbReference type="PRINTS" id="PR00344">
    <property type="entry name" value="BCTRLSENSOR"/>
</dbReference>
<accession>A0A2V2LPY1</accession>
<keyword evidence="8" id="KW-0472">Membrane</keyword>
<dbReference type="PROSITE" id="PS50109">
    <property type="entry name" value="HIS_KIN"/>
    <property type="match status" value="1"/>
</dbReference>
<dbReference type="SUPFAM" id="SSF158472">
    <property type="entry name" value="HAMP domain-like"/>
    <property type="match status" value="1"/>
</dbReference>
<dbReference type="AlphaFoldDB" id="A0A2V2LPY1"/>
<comment type="caution">
    <text evidence="11">The sequence shown here is derived from an EMBL/GenBank/DDBJ whole genome shotgun (WGS) entry which is preliminary data.</text>
</comment>
<dbReference type="CDD" id="cd06225">
    <property type="entry name" value="HAMP"/>
    <property type="match status" value="1"/>
</dbReference>
<keyword evidence="7" id="KW-0902">Two-component regulatory system</keyword>
<keyword evidence="4" id="KW-0597">Phosphoprotein</keyword>
<reference evidence="11 12" key="1">
    <citation type="submission" date="2018-05" db="EMBL/GenBank/DDBJ databases">
        <title>Rhodobacteraceae gen. nov., sp. nov. isolated from sea water.</title>
        <authorList>
            <person name="Ren Y."/>
        </authorList>
    </citation>
    <scope>NUCLEOTIDE SEQUENCE [LARGE SCALE GENOMIC DNA]</scope>
    <source>
        <strain evidence="11 12">TG-679</strain>
    </source>
</reference>
<organism evidence="11 12">
    <name type="scientific">Meridianimarinicoccus roseus</name>
    <dbReference type="NCBI Taxonomy" id="2072018"/>
    <lineage>
        <taxon>Bacteria</taxon>
        <taxon>Pseudomonadati</taxon>
        <taxon>Pseudomonadota</taxon>
        <taxon>Alphaproteobacteria</taxon>
        <taxon>Rhodobacterales</taxon>
        <taxon>Paracoccaceae</taxon>
        <taxon>Meridianimarinicoccus</taxon>
    </lineage>
</organism>
<dbReference type="Gene3D" id="1.10.287.130">
    <property type="match status" value="1"/>
</dbReference>
<dbReference type="InterPro" id="IPR003594">
    <property type="entry name" value="HATPase_dom"/>
</dbReference>
<dbReference type="Pfam" id="PF02518">
    <property type="entry name" value="HATPase_c"/>
    <property type="match status" value="1"/>
</dbReference>
<feature type="transmembrane region" description="Helical" evidence="8">
    <location>
        <begin position="208"/>
        <end position="227"/>
    </location>
</feature>
<dbReference type="InterPro" id="IPR003661">
    <property type="entry name" value="HisK_dim/P_dom"/>
</dbReference>
<dbReference type="CDD" id="cd00075">
    <property type="entry name" value="HATPase"/>
    <property type="match status" value="1"/>
</dbReference>
<comment type="catalytic activity">
    <reaction evidence="1">
        <text>ATP + protein L-histidine = ADP + protein N-phospho-L-histidine.</text>
        <dbReference type="EC" id="2.7.13.3"/>
    </reaction>
</comment>
<evidence type="ECO:0000256" key="2">
    <source>
        <dbReference type="ARBA" id="ARBA00004370"/>
    </source>
</evidence>
<dbReference type="SUPFAM" id="SSF47384">
    <property type="entry name" value="Homodimeric domain of signal transducing histidine kinase"/>
    <property type="match status" value="1"/>
</dbReference>
<evidence type="ECO:0000259" key="10">
    <source>
        <dbReference type="PROSITE" id="PS50885"/>
    </source>
</evidence>
<dbReference type="Proteomes" id="UP000245680">
    <property type="component" value="Unassembled WGS sequence"/>
</dbReference>
<keyword evidence="12" id="KW-1185">Reference proteome</keyword>
<dbReference type="SUPFAM" id="SSF55874">
    <property type="entry name" value="ATPase domain of HSP90 chaperone/DNA topoisomerase II/histidine kinase"/>
    <property type="match status" value="1"/>
</dbReference>
<gene>
    <name evidence="11" type="ORF">DKT77_01955</name>
</gene>
<dbReference type="GO" id="GO:0016020">
    <property type="term" value="C:membrane"/>
    <property type="evidence" value="ECO:0007669"/>
    <property type="project" value="UniProtKB-SubCell"/>
</dbReference>
<dbReference type="InterPro" id="IPR050736">
    <property type="entry name" value="Sensor_HK_Regulatory"/>
</dbReference>
<dbReference type="InterPro" id="IPR036097">
    <property type="entry name" value="HisK_dim/P_sf"/>
</dbReference>
<name>A0A2V2LPY1_9RHOB</name>
<evidence type="ECO:0000256" key="5">
    <source>
        <dbReference type="ARBA" id="ARBA00022679"/>
    </source>
</evidence>
<dbReference type="InterPro" id="IPR003660">
    <property type="entry name" value="HAMP_dom"/>
</dbReference>
<dbReference type="PANTHER" id="PTHR43711:SF1">
    <property type="entry name" value="HISTIDINE KINASE 1"/>
    <property type="match status" value="1"/>
</dbReference>
<dbReference type="OrthoDB" id="9809766at2"/>
<dbReference type="Gene3D" id="6.10.340.10">
    <property type="match status" value="1"/>
</dbReference>
<evidence type="ECO:0000256" key="1">
    <source>
        <dbReference type="ARBA" id="ARBA00000085"/>
    </source>
</evidence>
<feature type="transmembrane region" description="Helical" evidence="8">
    <location>
        <begin position="25"/>
        <end position="45"/>
    </location>
</feature>
<keyword evidence="6 11" id="KW-0418">Kinase</keyword>
<evidence type="ECO:0000256" key="8">
    <source>
        <dbReference type="SAM" id="Phobius"/>
    </source>
</evidence>
<evidence type="ECO:0000256" key="3">
    <source>
        <dbReference type="ARBA" id="ARBA00012438"/>
    </source>
</evidence>
<evidence type="ECO:0000256" key="7">
    <source>
        <dbReference type="ARBA" id="ARBA00023012"/>
    </source>
</evidence>
<dbReference type="EC" id="2.7.13.3" evidence="3"/>
<evidence type="ECO:0000256" key="4">
    <source>
        <dbReference type="ARBA" id="ARBA00022553"/>
    </source>
</evidence>
<dbReference type="InterPro" id="IPR005467">
    <property type="entry name" value="His_kinase_dom"/>
</dbReference>
<proteinExistence type="predicted"/>
<dbReference type="SMART" id="SM00304">
    <property type="entry name" value="HAMP"/>
    <property type="match status" value="1"/>
</dbReference>
<evidence type="ECO:0000313" key="12">
    <source>
        <dbReference type="Proteomes" id="UP000245680"/>
    </source>
</evidence>
<dbReference type="RefSeq" id="WP_109810066.1">
    <property type="nucleotide sequence ID" value="NZ_QGKU01000006.1"/>
</dbReference>
<keyword evidence="8" id="KW-1133">Transmembrane helix</keyword>